<dbReference type="GO" id="GO:1990961">
    <property type="term" value="P:xenobiotic detoxification by transmembrane export across the plasma membrane"/>
    <property type="evidence" value="ECO:0007669"/>
    <property type="project" value="InterPro"/>
</dbReference>
<evidence type="ECO:0000256" key="2">
    <source>
        <dbReference type="ARBA" id="ARBA00006236"/>
    </source>
</evidence>
<organism evidence="10 11">
    <name type="scientific">Neisseria bacilliformis ATCC BAA-1200</name>
    <dbReference type="NCBI Taxonomy" id="888742"/>
    <lineage>
        <taxon>Bacteria</taxon>
        <taxon>Pseudomonadati</taxon>
        <taxon>Pseudomonadota</taxon>
        <taxon>Betaproteobacteria</taxon>
        <taxon>Neisseriales</taxon>
        <taxon>Neisseriaceae</taxon>
        <taxon>Neisseria</taxon>
    </lineage>
</organism>
<dbReference type="Gene3D" id="1.20.1720.10">
    <property type="entry name" value="Multidrug resistance protein D"/>
    <property type="match status" value="1"/>
</dbReference>
<dbReference type="Pfam" id="PF07690">
    <property type="entry name" value="MFS_1"/>
    <property type="match status" value="1"/>
</dbReference>
<evidence type="ECO:0000259" key="9">
    <source>
        <dbReference type="PROSITE" id="PS50850"/>
    </source>
</evidence>
<keyword evidence="3 8" id="KW-0813">Transport</keyword>
<dbReference type="PROSITE" id="PS50850">
    <property type="entry name" value="MFS"/>
    <property type="match status" value="1"/>
</dbReference>
<evidence type="ECO:0000313" key="10">
    <source>
        <dbReference type="EMBL" id="EGF09977.1"/>
    </source>
</evidence>
<dbReference type="NCBIfam" id="TIGR00710">
    <property type="entry name" value="efflux_Bcr_CflA"/>
    <property type="match status" value="1"/>
</dbReference>
<feature type="transmembrane region" description="Helical" evidence="8">
    <location>
        <begin position="239"/>
        <end position="259"/>
    </location>
</feature>
<evidence type="ECO:0000256" key="6">
    <source>
        <dbReference type="ARBA" id="ARBA00022989"/>
    </source>
</evidence>
<evidence type="ECO:0000256" key="1">
    <source>
        <dbReference type="ARBA" id="ARBA00004651"/>
    </source>
</evidence>
<evidence type="ECO:0000256" key="5">
    <source>
        <dbReference type="ARBA" id="ARBA00022692"/>
    </source>
</evidence>
<protein>
    <recommendedName>
        <fullName evidence="8">Bcr/CflA family efflux transporter</fullName>
    </recommendedName>
</protein>
<dbReference type="Proteomes" id="UP000004105">
    <property type="component" value="Unassembled WGS sequence"/>
</dbReference>
<comment type="similarity">
    <text evidence="2 8">Belongs to the major facilitator superfamily. Bcr/CmlA family.</text>
</comment>
<feature type="transmembrane region" description="Helical" evidence="8">
    <location>
        <begin position="384"/>
        <end position="402"/>
    </location>
</feature>
<feature type="transmembrane region" description="Helical" evidence="8">
    <location>
        <begin position="150"/>
        <end position="170"/>
    </location>
</feature>
<dbReference type="PANTHER" id="PTHR23502:SF132">
    <property type="entry name" value="POLYAMINE TRANSPORTER 2-RELATED"/>
    <property type="match status" value="1"/>
</dbReference>
<proteinExistence type="inferred from homology"/>
<feature type="transmembrane region" description="Helical" evidence="8">
    <location>
        <begin position="289"/>
        <end position="309"/>
    </location>
</feature>
<evidence type="ECO:0000256" key="4">
    <source>
        <dbReference type="ARBA" id="ARBA00022475"/>
    </source>
</evidence>
<keyword evidence="4" id="KW-1003">Cell membrane</keyword>
<evidence type="ECO:0000256" key="8">
    <source>
        <dbReference type="RuleBase" id="RU365088"/>
    </source>
</evidence>
<feature type="transmembrane region" description="Helical" evidence="8">
    <location>
        <begin position="423"/>
        <end position="443"/>
    </location>
</feature>
<feature type="transmembrane region" description="Helical" evidence="8">
    <location>
        <begin position="325"/>
        <end position="345"/>
    </location>
</feature>
<keyword evidence="7 8" id="KW-0472">Membrane</keyword>
<feature type="domain" description="Major facilitator superfamily (MFS) profile" evidence="9">
    <location>
        <begin position="85"/>
        <end position="471"/>
    </location>
</feature>
<dbReference type="GO" id="GO:0005886">
    <property type="term" value="C:plasma membrane"/>
    <property type="evidence" value="ECO:0007669"/>
    <property type="project" value="UniProtKB-SubCell"/>
</dbReference>
<dbReference type="EMBL" id="AFAY01000046">
    <property type="protein sequence ID" value="EGF09977.1"/>
    <property type="molecule type" value="Genomic_DNA"/>
</dbReference>
<keyword evidence="6 8" id="KW-1133">Transmembrane helix</keyword>
<feature type="transmembrane region" description="Helical" evidence="8">
    <location>
        <begin position="85"/>
        <end position="104"/>
    </location>
</feature>
<dbReference type="InterPro" id="IPR020846">
    <property type="entry name" value="MFS_dom"/>
</dbReference>
<dbReference type="InterPro" id="IPR004812">
    <property type="entry name" value="Efflux_drug-R_Bcr/CmlA"/>
</dbReference>
<feature type="transmembrane region" description="Helical" evidence="8">
    <location>
        <begin position="449"/>
        <end position="469"/>
    </location>
</feature>
<accession>F2BES2</accession>
<feature type="transmembrane region" description="Helical" evidence="8">
    <location>
        <begin position="124"/>
        <end position="143"/>
    </location>
</feature>
<feature type="transmembrane region" description="Helical" evidence="8">
    <location>
        <begin position="357"/>
        <end position="378"/>
    </location>
</feature>
<dbReference type="GO" id="GO:0042910">
    <property type="term" value="F:xenobiotic transmembrane transporter activity"/>
    <property type="evidence" value="ECO:0007669"/>
    <property type="project" value="InterPro"/>
</dbReference>
<comment type="caution">
    <text evidence="10">The sequence shown here is derived from an EMBL/GenBank/DDBJ whole genome shotgun (WGS) entry which is preliminary data.</text>
</comment>
<dbReference type="InterPro" id="IPR036259">
    <property type="entry name" value="MFS_trans_sf"/>
</dbReference>
<keyword evidence="11" id="KW-1185">Reference proteome</keyword>
<dbReference type="STRING" id="267212.GCA_001063965_01533"/>
<name>F2BES2_9NEIS</name>
<keyword evidence="8" id="KW-0997">Cell inner membrane</keyword>
<dbReference type="CDD" id="cd17320">
    <property type="entry name" value="MFS_MdfA_MDR_like"/>
    <property type="match status" value="1"/>
</dbReference>
<feature type="transmembrane region" description="Helical" evidence="8">
    <location>
        <begin position="209"/>
        <end position="227"/>
    </location>
</feature>
<dbReference type="PANTHER" id="PTHR23502">
    <property type="entry name" value="MAJOR FACILITATOR SUPERFAMILY"/>
    <property type="match status" value="1"/>
</dbReference>
<reference evidence="10 11" key="1">
    <citation type="submission" date="2011-02" db="EMBL/GenBank/DDBJ databases">
        <authorList>
            <person name="Muzny D."/>
            <person name="Qin X."/>
            <person name="Deng J."/>
            <person name="Jiang H."/>
            <person name="Liu Y."/>
            <person name="Qu J."/>
            <person name="Song X.-Z."/>
            <person name="Zhang L."/>
            <person name="Thornton R."/>
            <person name="Coyle M."/>
            <person name="Francisco L."/>
            <person name="Jackson L."/>
            <person name="Javaid M."/>
            <person name="Korchina V."/>
            <person name="Kovar C."/>
            <person name="Mata R."/>
            <person name="Mathew T."/>
            <person name="Ngo R."/>
            <person name="Nguyen L."/>
            <person name="Nguyen N."/>
            <person name="Okwuonu G."/>
            <person name="Ongeri F."/>
            <person name="Pham C."/>
            <person name="Simmons D."/>
            <person name="Wilczek-Boney K."/>
            <person name="Hale W."/>
            <person name="Jakkamsetti A."/>
            <person name="Pham P."/>
            <person name="Ruth R."/>
            <person name="San Lucas F."/>
            <person name="Warren J."/>
            <person name="Zhang J."/>
            <person name="Zhao Z."/>
            <person name="Zhou C."/>
            <person name="Zhu D."/>
            <person name="Lee S."/>
            <person name="Bess C."/>
            <person name="Blankenburg K."/>
            <person name="Forbes L."/>
            <person name="Fu Q."/>
            <person name="Gubbala S."/>
            <person name="Hirani K."/>
            <person name="Jayaseelan J.C."/>
            <person name="Lara F."/>
            <person name="Munidasa M."/>
            <person name="Palculict T."/>
            <person name="Patil S."/>
            <person name="Pu L.-L."/>
            <person name="Saada N."/>
            <person name="Tang L."/>
            <person name="Weissenberger G."/>
            <person name="Zhu Y."/>
            <person name="Hemphill L."/>
            <person name="Shang Y."/>
            <person name="Youmans B."/>
            <person name="Ayvaz T."/>
            <person name="Ross M."/>
            <person name="Santibanez J."/>
            <person name="Aqrawi P."/>
            <person name="Gross S."/>
            <person name="Joshi V."/>
            <person name="Fowler G."/>
            <person name="Nazareth L."/>
            <person name="Reid J."/>
            <person name="Worley K."/>
            <person name="Petrosino J."/>
            <person name="Highlander S."/>
            <person name="Gibbs R."/>
        </authorList>
    </citation>
    <scope>NUCLEOTIDE SEQUENCE [LARGE SCALE GENOMIC DNA]</scope>
    <source>
        <strain evidence="10 11">ATCC BAA-1200</strain>
    </source>
</reference>
<comment type="subcellular location">
    <subcellularLocation>
        <location evidence="8">Cell inner membrane</location>
        <topology evidence="8">Multi-pass membrane protein</topology>
    </subcellularLocation>
    <subcellularLocation>
        <location evidence="1">Cell membrane</location>
        <topology evidence="1">Multi-pass membrane protein</topology>
    </subcellularLocation>
</comment>
<dbReference type="AlphaFoldDB" id="F2BES2"/>
<feature type="transmembrane region" description="Helical" evidence="8">
    <location>
        <begin position="176"/>
        <end position="197"/>
    </location>
</feature>
<evidence type="ECO:0000256" key="7">
    <source>
        <dbReference type="ARBA" id="ARBA00023136"/>
    </source>
</evidence>
<dbReference type="SUPFAM" id="SSF103473">
    <property type="entry name" value="MFS general substrate transporter"/>
    <property type="match status" value="1"/>
</dbReference>
<evidence type="ECO:0000256" key="3">
    <source>
        <dbReference type="ARBA" id="ARBA00022448"/>
    </source>
</evidence>
<gene>
    <name evidence="10" type="ORF">HMPREF9123_2229</name>
</gene>
<sequence>MWRCFWQKTPACGVKNARKVSNLAALFSLHSGIFYSKNRSQAECRQPPGRLKNAFRLRRSRVFRRPQHDEKTKMTPHAQKNGRRMAFLLASMTAIMPFSVDAYLPAVLSLAADLRVDVHLIEKSMSSFMFGVALGQLLGGSVSDVKGRKTVALSGLALYAAASVALTLLHTIDQLIALRLVQAFGGGMAAVMAGAVVRDHYEGREAAQMFAFIGIVMMGAPLLAPMLGSALQSIGGWRLIFAFLTAYAAAVFLLVACFLPKSNVQKGRIGRAFFGGMLRRYIQVLRSKAALGFLFFQAFSFGSMFVFLTESPFVYMKLYGLSPHAYAWIFGCNIITMGTFNRITAWRLKNGSNAEDILLWGIAIQLAANAAMLLAVFLGGGSPPFVLLAACAMFSVGTQGLVTANTQACFMAHFREIGGSANALLMAATSLIGAGMGWLATLLHNGTPYVMAALMLCATTAGTLLLLACSRSAWAGMG</sequence>
<evidence type="ECO:0000313" key="11">
    <source>
        <dbReference type="Proteomes" id="UP000004105"/>
    </source>
</evidence>
<keyword evidence="5 8" id="KW-0812">Transmembrane</keyword>
<dbReference type="InterPro" id="IPR011701">
    <property type="entry name" value="MFS"/>
</dbReference>
<dbReference type="HOGENOM" id="CLU_001265_47_0_4"/>